<keyword evidence="2" id="KW-1185">Reference proteome</keyword>
<organism evidence="1 2">
    <name type="scientific">Agromyces lapidis</name>
    <dbReference type="NCBI Taxonomy" id="279574"/>
    <lineage>
        <taxon>Bacteria</taxon>
        <taxon>Bacillati</taxon>
        <taxon>Actinomycetota</taxon>
        <taxon>Actinomycetes</taxon>
        <taxon>Micrococcales</taxon>
        <taxon>Microbacteriaceae</taxon>
        <taxon>Agromyces</taxon>
    </lineage>
</organism>
<dbReference type="Pfam" id="PF13376">
    <property type="entry name" value="OmdA"/>
    <property type="match status" value="1"/>
</dbReference>
<dbReference type="RefSeq" id="WP_157423715.1">
    <property type="nucleotide sequence ID" value="NZ_BAAANI010000008.1"/>
</dbReference>
<evidence type="ECO:0000313" key="2">
    <source>
        <dbReference type="Proteomes" id="UP001589667"/>
    </source>
</evidence>
<proteinExistence type="predicted"/>
<gene>
    <name evidence="1" type="ORF">ACFFQV_01085</name>
</gene>
<evidence type="ECO:0000313" key="1">
    <source>
        <dbReference type="EMBL" id="MFB9640870.1"/>
    </source>
</evidence>
<dbReference type="Proteomes" id="UP001589667">
    <property type="component" value="Unassembled WGS sequence"/>
</dbReference>
<accession>A0ABV5SKL2</accession>
<dbReference type="EMBL" id="JBHMBL010000001">
    <property type="protein sequence ID" value="MFB9640870.1"/>
    <property type="molecule type" value="Genomic_DNA"/>
</dbReference>
<name>A0ABV5SKL2_9MICO</name>
<sequence>MADGDAPEYFQPESREAWRAWLLAHHARAEGVWFVSWRTATGRPRIPYEDAVMEALAVGWIDGQAKTLDDERHGQWFAPRKPRSPWAATNKARVELIEAEGYMQPAGRAAIEAAKANGMWSVFDDADRLIEPQELTALLDAHPATRANWQSFPASVRRWALSQIALAQRPETRTKRIEEIARKTAAGERPGPR</sequence>
<protein>
    <submittedName>
        <fullName evidence="1">YdeI family protein</fullName>
    </submittedName>
</protein>
<comment type="caution">
    <text evidence="1">The sequence shown here is derived from an EMBL/GenBank/DDBJ whole genome shotgun (WGS) entry which is preliminary data.</text>
</comment>
<reference evidence="1 2" key="1">
    <citation type="submission" date="2024-09" db="EMBL/GenBank/DDBJ databases">
        <authorList>
            <person name="Sun Q."/>
            <person name="Mori K."/>
        </authorList>
    </citation>
    <scope>NUCLEOTIDE SEQUENCE [LARGE SCALE GENOMIC DNA]</scope>
    <source>
        <strain evidence="1 2">JCM 14321</strain>
    </source>
</reference>